<evidence type="ECO:0000313" key="1">
    <source>
        <dbReference type="EMBL" id="OXM59327.1"/>
    </source>
</evidence>
<dbReference type="RefSeq" id="WP_143268914.1">
    <property type="nucleotide sequence ID" value="NZ_NMUL01000087.1"/>
</dbReference>
<dbReference type="Gene3D" id="1.10.620.20">
    <property type="entry name" value="Ribonucleotide Reductase, subunit A"/>
    <property type="match status" value="1"/>
</dbReference>
<protein>
    <submittedName>
        <fullName evidence="1">Uncharacterized protein</fullName>
    </submittedName>
</protein>
<dbReference type="EMBL" id="NMUL01000087">
    <property type="protein sequence ID" value="OXM59327.1"/>
    <property type="molecule type" value="Genomic_DNA"/>
</dbReference>
<sequence>MNQEQVARRLLRSSADRSYDPQVDIDWCAPRDEDKLYFSTHRLPLYGTPLWDSLSPAQRNEVARQEAITLASVVIHAE</sequence>
<accession>A0A229SK30</accession>
<dbReference type="AlphaFoldDB" id="A0A229SK30"/>
<feature type="non-terminal residue" evidence="1">
    <location>
        <position position="78"/>
    </location>
</feature>
<dbReference type="InterPro" id="IPR012348">
    <property type="entry name" value="RNR-like"/>
</dbReference>
<keyword evidence="2" id="KW-1185">Reference proteome</keyword>
<name>A0A229SK30_9PSEU</name>
<proteinExistence type="predicted"/>
<comment type="caution">
    <text evidence="1">The sequence shown here is derived from an EMBL/GenBank/DDBJ whole genome shotgun (WGS) entry which is preliminary data.</text>
</comment>
<reference evidence="2" key="1">
    <citation type="submission" date="2017-07" db="EMBL/GenBank/DDBJ databases">
        <title>Comparative genome mining reveals phylogenetic distribution patterns of secondary metabolites in Amycolatopsis.</title>
        <authorList>
            <person name="Adamek M."/>
            <person name="Alanjary M."/>
            <person name="Sales-Ortells H."/>
            <person name="Goodfellow M."/>
            <person name="Bull A.T."/>
            <person name="Kalinowski J."/>
            <person name="Ziemert N."/>
        </authorList>
    </citation>
    <scope>NUCLEOTIDE SEQUENCE [LARGE SCALE GENOMIC DNA]</scope>
    <source>
        <strain evidence="2">H5</strain>
    </source>
</reference>
<gene>
    <name evidence="1" type="ORF">CF165_48430</name>
</gene>
<evidence type="ECO:0000313" key="2">
    <source>
        <dbReference type="Proteomes" id="UP000215199"/>
    </source>
</evidence>
<dbReference type="InterPro" id="IPR025859">
    <property type="entry name" value="AurF/CmlI"/>
</dbReference>
<organism evidence="1 2">
    <name type="scientific">Amycolatopsis vastitatis</name>
    <dbReference type="NCBI Taxonomy" id="1905142"/>
    <lineage>
        <taxon>Bacteria</taxon>
        <taxon>Bacillati</taxon>
        <taxon>Actinomycetota</taxon>
        <taxon>Actinomycetes</taxon>
        <taxon>Pseudonocardiales</taxon>
        <taxon>Pseudonocardiaceae</taxon>
        <taxon>Amycolatopsis</taxon>
    </lineage>
</organism>
<dbReference type="Proteomes" id="UP000215199">
    <property type="component" value="Unassembled WGS sequence"/>
</dbReference>
<dbReference type="Pfam" id="PF11583">
    <property type="entry name" value="AurF"/>
    <property type="match status" value="1"/>
</dbReference>
<dbReference type="GO" id="GO:0016491">
    <property type="term" value="F:oxidoreductase activity"/>
    <property type="evidence" value="ECO:0007669"/>
    <property type="project" value="InterPro"/>
</dbReference>